<accession>A0A9X2ERG6</accession>
<name>A0A9X2ERG6_9GAMM</name>
<keyword evidence="3 8" id="KW-0274">FAD</keyword>
<dbReference type="PROSITE" id="PS00076">
    <property type="entry name" value="PYRIDINE_REDOX_1"/>
    <property type="match status" value="1"/>
</dbReference>
<dbReference type="PRINTS" id="PR00368">
    <property type="entry name" value="FADPNR"/>
</dbReference>
<keyword evidence="6" id="KW-1015">Disulfide bond</keyword>
<proteinExistence type="inferred from homology"/>
<comment type="cofactor">
    <cofactor evidence="8">
        <name>FAD</name>
        <dbReference type="ChEBI" id="CHEBI:57692"/>
    </cofactor>
    <text evidence="8">Binds 1 FAD per subunit.</text>
</comment>
<dbReference type="InterPro" id="IPR016156">
    <property type="entry name" value="FAD/NAD-linked_Rdtase_dimer_sf"/>
</dbReference>
<dbReference type="PIRSF" id="PIRSF000350">
    <property type="entry name" value="Mercury_reductase_MerA"/>
    <property type="match status" value="1"/>
</dbReference>
<evidence type="ECO:0000259" key="11">
    <source>
        <dbReference type="Pfam" id="PF02852"/>
    </source>
</evidence>
<sequence>MQKPKKFDRNLIVIGAGAAGLVTAYISAAVKAKVTLIESGKMGGDCLNTGCVPSKALIMCARLAHGARRSSNFGVILPEPSIDFPRVMQHVRDSIKAIEPNDSVERYTELGVEVLKGTAALVDPWTVKIVHSSGSEKNLTARAIVLAAGAEPIVPPFPGLDRVSYLTSDTLWERLSQLQAPPQRLTLLGGGAIGCELAQALARLGSEITLVERARVILPELDREVSAAVTVALEAEGVTLLTGHEAVEFEGGSDQKGGVLVLRNAEGRVKIEFDEVILALGRRAKTTGMGLEKLQLLENGKLKLDDCLRTRYPHILAAGDMAGPYQFTHMASYQAWYAAVNGLFGDIKKFAVDYSLVPSAVFVDPEVASVGLSEGKAREQGIDYEITRYNIGDLDRAIVDGAARGFVKVLTARGKDKILGVSIVGENAAELISEFILAMKYGLGLNKILSTIHIYPTMSEANKFVAGNWKRAHAPAAVLRLLAVFNRWRRK</sequence>
<dbReference type="SUPFAM" id="SSF51905">
    <property type="entry name" value="FAD/NAD(P)-binding domain"/>
    <property type="match status" value="1"/>
</dbReference>
<keyword evidence="8" id="KW-0520">NAD</keyword>
<feature type="binding site" evidence="8">
    <location>
        <position position="320"/>
    </location>
    <ligand>
        <name>FAD</name>
        <dbReference type="ChEBI" id="CHEBI:57692"/>
    </ligand>
</feature>
<organism evidence="13 14">
    <name type="scientific">Microbulbifer okhotskensis</name>
    <dbReference type="NCBI Taxonomy" id="2926617"/>
    <lineage>
        <taxon>Bacteria</taxon>
        <taxon>Pseudomonadati</taxon>
        <taxon>Pseudomonadota</taxon>
        <taxon>Gammaproteobacteria</taxon>
        <taxon>Cellvibrionales</taxon>
        <taxon>Microbulbiferaceae</taxon>
        <taxon>Microbulbifer</taxon>
    </lineage>
</organism>
<keyword evidence="7 10" id="KW-0676">Redox-active center</keyword>
<keyword evidence="2 10" id="KW-0285">Flavoprotein</keyword>
<dbReference type="GO" id="GO:0003955">
    <property type="term" value="F:NAD(P)H dehydrogenase (quinone) activity"/>
    <property type="evidence" value="ECO:0007669"/>
    <property type="project" value="TreeGrafter"/>
</dbReference>
<dbReference type="InterPro" id="IPR036188">
    <property type="entry name" value="FAD/NAD-bd_sf"/>
</dbReference>
<dbReference type="Gene3D" id="3.30.390.30">
    <property type="match status" value="1"/>
</dbReference>
<dbReference type="GO" id="GO:0016668">
    <property type="term" value="F:oxidoreductase activity, acting on a sulfur group of donors, NAD(P) as acceptor"/>
    <property type="evidence" value="ECO:0007669"/>
    <property type="project" value="InterPro"/>
</dbReference>
<feature type="domain" description="Pyridine nucleotide-disulphide oxidoreductase dimerisation" evidence="11">
    <location>
        <begin position="357"/>
        <end position="461"/>
    </location>
</feature>
<dbReference type="EMBL" id="JALBWM010000026">
    <property type="protein sequence ID" value="MCO1334373.1"/>
    <property type="molecule type" value="Genomic_DNA"/>
</dbReference>
<evidence type="ECO:0000256" key="1">
    <source>
        <dbReference type="ARBA" id="ARBA00007532"/>
    </source>
</evidence>
<dbReference type="PANTHER" id="PTHR43014">
    <property type="entry name" value="MERCURIC REDUCTASE"/>
    <property type="match status" value="1"/>
</dbReference>
<feature type="binding site" evidence="8">
    <location>
        <position position="212"/>
    </location>
    <ligand>
        <name>NAD(+)</name>
        <dbReference type="ChEBI" id="CHEBI:57540"/>
    </ligand>
</feature>
<dbReference type="Pfam" id="PF02852">
    <property type="entry name" value="Pyr_redox_dim"/>
    <property type="match status" value="1"/>
</dbReference>
<evidence type="ECO:0000256" key="3">
    <source>
        <dbReference type="ARBA" id="ARBA00022827"/>
    </source>
</evidence>
<comment type="caution">
    <text evidence="13">The sequence shown here is derived from an EMBL/GenBank/DDBJ whole genome shotgun (WGS) entry which is preliminary data.</text>
</comment>
<keyword evidence="14" id="KW-1185">Reference proteome</keyword>
<evidence type="ECO:0000256" key="8">
    <source>
        <dbReference type="PIRSR" id="PIRSR000350-3"/>
    </source>
</evidence>
<evidence type="ECO:0000256" key="5">
    <source>
        <dbReference type="ARBA" id="ARBA00023002"/>
    </source>
</evidence>
<feature type="binding site" evidence="8">
    <location>
        <position position="55"/>
    </location>
    <ligand>
        <name>FAD</name>
        <dbReference type="ChEBI" id="CHEBI:57692"/>
    </ligand>
</feature>
<dbReference type="SUPFAM" id="SSF55424">
    <property type="entry name" value="FAD/NAD-linked reductases, dimerisation (C-terminal) domain"/>
    <property type="match status" value="1"/>
</dbReference>
<comment type="similarity">
    <text evidence="1 10">Belongs to the class-I pyridine nucleotide-disulfide oxidoreductase family.</text>
</comment>
<keyword evidence="5 10" id="KW-0560">Oxidoreductase</keyword>
<evidence type="ECO:0000256" key="10">
    <source>
        <dbReference type="RuleBase" id="RU003691"/>
    </source>
</evidence>
<keyword evidence="8" id="KW-0547">Nucleotide-binding</keyword>
<evidence type="ECO:0000313" key="14">
    <source>
        <dbReference type="Proteomes" id="UP001139028"/>
    </source>
</evidence>
<evidence type="ECO:0000313" key="13">
    <source>
        <dbReference type="EMBL" id="MCO1334373.1"/>
    </source>
</evidence>
<dbReference type="InterPro" id="IPR023753">
    <property type="entry name" value="FAD/NAD-binding_dom"/>
</dbReference>
<dbReference type="Proteomes" id="UP001139028">
    <property type="component" value="Unassembled WGS sequence"/>
</dbReference>
<dbReference type="InterPro" id="IPR001100">
    <property type="entry name" value="Pyr_nuc-diS_OxRdtase"/>
</dbReference>
<dbReference type="PANTHER" id="PTHR43014:SF2">
    <property type="entry name" value="MERCURIC REDUCTASE"/>
    <property type="match status" value="1"/>
</dbReference>
<dbReference type="GO" id="GO:0050660">
    <property type="term" value="F:flavin adenine dinucleotide binding"/>
    <property type="evidence" value="ECO:0007669"/>
    <property type="project" value="TreeGrafter"/>
</dbReference>
<dbReference type="InterPro" id="IPR004099">
    <property type="entry name" value="Pyr_nucl-diS_OxRdtase_dimer"/>
</dbReference>
<dbReference type="FunFam" id="3.30.390.30:FF:000001">
    <property type="entry name" value="Dihydrolipoyl dehydrogenase"/>
    <property type="match status" value="1"/>
</dbReference>
<evidence type="ECO:0000256" key="9">
    <source>
        <dbReference type="PIRSR" id="PIRSR000350-4"/>
    </source>
</evidence>
<feature type="binding site" evidence="8">
    <location>
        <begin position="189"/>
        <end position="196"/>
    </location>
    <ligand>
        <name>NAD(+)</name>
        <dbReference type="ChEBI" id="CHEBI:57540"/>
    </ligand>
</feature>
<evidence type="ECO:0000256" key="4">
    <source>
        <dbReference type="ARBA" id="ARBA00022857"/>
    </source>
</evidence>
<reference evidence="13" key="1">
    <citation type="journal article" date="2022" name="Arch. Microbiol.">
        <title>Microbulbifer okhotskensis sp. nov., isolated from a deep bottom sediment of the Okhotsk Sea.</title>
        <authorList>
            <person name="Romanenko L."/>
            <person name="Kurilenko V."/>
            <person name="Otstavnykh N."/>
            <person name="Velansky P."/>
            <person name="Isaeva M."/>
            <person name="Mikhailov V."/>
        </authorList>
    </citation>
    <scope>NUCLEOTIDE SEQUENCE</scope>
    <source>
        <strain evidence="13">OS29</strain>
    </source>
</reference>
<dbReference type="AlphaFoldDB" id="A0A9X2ERG6"/>
<dbReference type="RefSeq" id="WP_252465914.1">
    <property type="nucleotide sequence ID" value="NZ_JALBWM010000026.1"/>
</dbReference>
<dbReference type="Pfam" id="PF07992">
    <property type="entry name" value="Pyr_redox_2"/>
    <property type="match status" value="1"/>
</dbReference>
<evidence type="ECO:0000256" key="6">
    <source>
        <dbReference type="ARBA" id="ARBA00023157"/>
    </source>
</evidence>
<keyword evidence="4" id="KW-0521">NADP</keyword>
<feature type="binding site" evidence="8">
    <location>
        <position position="281"/>
    </location>
    <ligand>
        <name>NAD(+)</name>
        <dbReference type="ChEBI" id="CHEBI:57540"/>
    </ligand>
</feature>
<dbReference type="Gene3D" id="3.50.50.60">
    <property type="entry name" value="FAD/NAD(P)-binding domain"/>
    <property type="match status" value="2"/>
</dbReference>
<evidence type="ECO:0000256" key="2">
    <source>
        <dbReference type="ARBA" id="ARBA00022630"/>
    </source>
</evidence>
<dbReference type="InterPro" id="IPR012999">
    <property type="entry name" value="Pyr_OxRdtase_I_AS"/>
</dbReference>
<dbReference type="PRINTS" id="PR00411">
    <property type="entry name" value="PNDRDTASEI"/>
</dbReference>
<gene>
    <name evidence="13" type="ORF">MO867_08470</name>
</gene>
<feature type="domain" description="FAD/NAD(P)-binding" evidence="12">
    <location>
        <begin position="10"/>
        <end position="335"/>
    </location>
</feature>
<evidence type="ECO:0000259" key="12">
    <source>
        <dbReference type="Pfam" id="PF07992"/>
    </source>
</evidence>
<protein>
    <submittedName>
        <fullName evidence="13">FAD-dependent oxidoreductase</fullName>
    </submittedName>
</protein>
<feature type="disulfide bond" description="Redox-active" evidence="9">
    <location>
        <begin position="46"/>
        <end position="51"/>
    </location>
</feature>
<evidence type="ECO:0000256" key="7">
    <source>
        <dbReference type="ARBA" id="ARBA00023284"/>
    </source>
</evidence>